<sequence length="256" mass="29248">MEQNSCCSVRDPFLAPLDKKDLAEAAKAQFLRDHSDHFALVRAYEGWKVAEHALGGYEYYTGLVEGNMVIFNAWSYDENLIRLVICYGLYPGISSVIHNEKSFSLKTMEDGQVLLHSDTNVVSDSVLLLFGGSISKGDIDGHLKMLGGYLEFFMEPSLAEMYLNLRKELDELFQYKLLNPKLDLPNKPVDKQQFQSVCEFSGFSKLSPPVLWEMQTRFTYYVLAIQKKSTIIHHFYRSLCTISEGTKVVDIRKSRD</sequence>
<dbReference type="AlphaFoldDB" id="A0AAU9M765"/>
<gene>
    <name evidence="4" type="ORF">LVIROSA_LOCUS11116</name>
</gene>
<dbReference type="InterPro" id="IPR059023">
    <property type="entry name" value="RNA_hel_CTD"/>
</dbReference>
<keyword evidence="5" id="KW-1185">Reference proteome</keyword>
<protein>
    <recommendedName>
        <fullName evidence="3">RNA helicase C-terminal domain-containing protein</fullName>
    </recommendedName>
</protein>
<name>A0AAU9M765_9ASTR</name>
<proteinExistence type="predicted"/>
<keyword evidence="2" id="KW-0067">ATP-binding</keyword>
<keyword evidence="2" id="KW-0547">Nucleotide-binding</keyword>
<organism evidence="4 5">
    <name type="scientific">Lactuca virosa</name>
    <dbReference type="NCBI Taxonomy" id="75947"/>
    <lineage>
        <taxon>Eukaryota</taxon>
        <taxon>Viridiplantae</taxon>
        <taxon>Streptophyta</taxon>
        <taxon>Embryophyta</taxon>
        <taxon>Tracheophyta</taxon>
        <taxon>Spermatophyta</taxon>
        <taxon>Magnoliopsida</taxon>
        <taxon>eudicotyledons</taxon>
        <taxon>Gunneridae</taxon>
        <taxon>Pentapetalae</taxon>
        <taxon>asterids</taxon>
        <taxon>campanulids</taxon>
        <taxon>Asterales</taxon>
        <taxon>Asteraceae</taxon>
        <taxon>Cichorioideae</taxon>
        <taxon>Cichorieae</taxon>
        <taxon>Lactucinae</taxon>
        <taxon>Lactuca</taxon>
    </lineage>
</organism>
<keyword evidence="1" id="KW-0378">Hydrolase</keyword>
<evidence type="ECO:0000256" key="2">
    <source>
        <dbReference type="ARBA" id="ARBA00022806"/>
    </source>
</evidence>
<evidence type="ECO:0000259" key="3">
    <source>
        <dbReference type="Pfam" id="PF26026"/>
    </source>
</evidence>
<evidence type="ECO:0000313" key="4">
    <source>
        <dbReference type="EMBL" id="CAH1423863.1"/>
    </source>
</evidence>
<keyword evidence="2" id="KW-0347">Helicase</keyword>
<dbReference type="Pfam" id="PF26026">
    <property type="entry name" value="RNA_hel_CTD"/>
    <property type="match status" value="1"/>
</dbReference>
<dbReference type="Proteomes" id="UP001157418">
    <property type="component" value="Unassembled WGS sequence"/>
</dbReference>
<evidence type="ECO:0000313" key="5">
    <source>
        <dbReference type="Proteomes" id="UP001157418"/>
    </source>
</evidence>
<reference evidence="4 5" key="1">
    <citation type="submission" date="2022-01" db="EMBL/GenBank/DDBJ databases">
        <authorList>
            <person name="Xiong W."/>
            <person name="Schranz E."/>
        </authorList>
    </citation>
    <scope>NUCLEOTIDE SEQUENCE [LARGE SCALE GENOMIC DNA]</scope>
</reference>
<comment type="caution">
    <text evidence="4">The sequence shown here is derived from an EMBL/GenBank/DDBJ whole genome shotgun (WGS) entry which is preliminary data.</text>
</comment>
<feature type="domain" description="RNA helicase C-terminal" evidence="3">
    <location>
        <begin position="142"/>
        <end position="185"/>
    </location>
</feature>
<accession>A0AAU9M765</accession>
<evidence type="ECO:0000256" key="1">
    <source>
        <dbReference type="ARBA" id="ARBA00022801"/>
    </source>
</evidence>
<dbReference type="EMBL" id="CAKMRJ010001133">
    <property type="protein sequence ID" value="CAH1423863.1"/>
    <property type="molecule type" value="Genomic_DNA"/>
</dbReference>